<comment type="subcellular location">
    <subcellularLocation>
        <location evidence="1">Nucleus</location>
    </subcellularLocation>
</comment>
<dbReference type="InterPro" id="IPR036236">
    <property type="entry name" value="Znf_C2H2_sf"/>
</dbReference>
<name>A0ABV0WB61_9TELE</name>
<keyword evidence="5" id="KW-0862">Zinc</keyword>
<keyword evidence="4 7" id="KW-0863">Zinc-finger</keyword>
<dbReference type="PANTHER" id="PTHR24394">
    <property type="entry name" value="ZINC FINGER PROTEIN"/>
    <property type="match status" value="1"/>
</dbReference>
<dbReference type="SUPFAM" id="SSF57667">
    <property type="entry name" value="beta-beta-alpha zinc fingers"/>
    <property type="match status" value="2"/>
</dbReference>
<dbReference type="PANTHER" id="PTHR24394:SF29">
    <property type="entry name" value="MYONEURIN"/>
    <property type="match status" value="1"/>
</dbReference>
<dbReference type="SMART" id="SM00355">
    <property type="entry name" value="ZnF_C2H2"/>
    <property type="match status" value="3"/>
</dbReference>
<evidence type="ECO:0000256" key="7">
    <source>
        <dbReference type="PROSITE-ProRule" id="PRU00042"/>
    </source>
</evidence>
<evidence type="ECO:0000256" key="1">
    <source>
        <dbReference type="ARBA" id="ARBA00004123"/>
    </source>
</evidence>
<comment type="caution">
    <text evidence="9">The sequence shown here is derived from an EMBL/GenBank/DDBJ whole genome shotgun (WGS) entry which is preliminary data.</text>
</comment>
<keyword evidence="6" id="KW-0539">Nucleus</keyword>
<dbReference type="EMBL" id="JAHRIM010037307">
    <property type="protein sequence ID" value="MEQ2266153.1"/>
    <property type="molecule type" value="Genomic_DNA"/>
</dbReference>
<keyword evidence="10" id="KW-1185">Reference proteome</keyword>
<evidence type="ECO:0000313" key="9">
    <source>
        <dbReference type="EMBL" id="MEQ2266153.1"/>
    </source>
</evidence>
<evidence type="ECO:0000256" key="2">
    <source>
        <dbReference type="ARBA" id="ARBA00022723"/>
    </source>
</evidence>
<sequence length="123" mass="14452">MLWVREKFQQEKSFQQTDENPQRAEELEYDICSQIFANKSSLDSHMKIHPEEKSFMCDICRQEKPFGCELCGSRFTEKSTLKSHMRIHTGEKPFGCDVCGRKFSNESHLNKHKDPHRAQTLQS</sequence>
<dbReference type="Pfam" id="PF00096">
    <property type="entry name" value="zf-C2H2"/>
    <property type="match status" value="3"/>
</dbReference>
<organism evidence="9 10">
    <name type="scientific">Xenotaenia resolanae</name>
    <dbReference type="NCBI Taxonomy" id="208358"/>
    <lineage>
        <taxon>Eukaryota</taxon>
        <taxon>Metazoa</taxon>
        <taxon>Chordata</taxon>
        <taxon>Craniata</taxon>
        <taxon>Vertebrata</taxon>
        <taxon>Euteleostomi</taxon>
        <taxon>Actinopterygii</taxon>
        <taxon>Neopterygii</taxon>
        <taxon>Teleostei</taxon>
        <taxon>Neoteleostei</taxon>
        <taxon>Acanthomorphata</taxon>
        <taxon>Ovalentaria</taxon>
        <taxon>Atherinomorphae</taxon>
        <taxon>Cyprinodontiformes</taxon>
        <taxon>Goodeidae</taxon>
        <taxon>Xenotaenia</taxon>
    </lineage>
</organism>
<dbReference type="PROSITE" id="PS50157">
    <property type="entry name" value="ZINC_FINGER_C2H2_2"/>
    <property type="match status" value="3"/>
</dbReference>
<protein>
    <recommendedName>
        <fullName evidence="8">C2H2-type domain-containing protein</fullName>
    </recommendedName>
</protein>
<keyword evidence="2" id="KW-0479">Metal-binding</keyword>
<dbReference type="PROSITE" id="PS00028">
    <property type="entry name" value="ZINC_FINGER_C2H2_1"/>
    <property type="match status" value="2"/>
</dbReference>
<feature type="domain" description="C2H2-type" evidence="8">
    <location>
        <begin position="27"/>
        <end position="54"/>
    </location>
</feature>
<evidence type="ECO:0000256" key="5">
    <source>
        <dbReference type="ARBA" id="ARBA00022833"/>
    </source>
</evidence>
<reference evidence="9 10" key="1">
    <citation type="submission" date="2021-06" db="EMBL/GenBank/DDBJ databases">
        <authorList>
            <person name="Palmer J.M."/>
        </authorList>
    </citation>
    <scope>NUCLEOTIDE SEQUENCE [LARGE SCALE GENOMIC DNA]</scope>
    <source>
        <strain evidence="9 10">XR_2019</strain>
        <tissue evidence="9">Muscle</tissue>
    </source>
</reference>
<dbReference type="Proteomes" id="UP001444071">
    <property type="component" value="Unassembled WGS sequence"/>
</dbReference>
<evidence type="ECO:0000256" key="4">
    <source>
        <dbReference type="ARBA" id="ARBA00022771"/>
    </source>
</evidence>
<gene>
    <name evidence="9" type="ORF">XENORESO_019569</name>
</gene>
<evidence type="ECO:0000256" key="6">
    <source>
        <dbReference type="ARBA" id="ARBA00023242"/>
    </source>
</evidence>
<keyword evidence="3" id="KW-0677">Repeat</keyword>
<feature type="domain" description="C2H2-type" evidence="8">
    <location>
        <begin position="66"/>
        <end position="93"/>
    </location>
</feature>
<evidence type="ECO:0000256" key="3">
    <source>
        <dbReference type="ARBA" id="ARBA00022737"/>
    </source>
</evidence>
<dbReference type="Gene3D" id="3.30.160.60">
    <property type="entry name" value="Classic Zinc Finger"/>
    <property type="match status" value="3"/>
</dbReference>
<evidence type="ECO:0000313" key="10">
    <source>
        <dbReference type="Proteomes" id="UP001444071"/>
    </source>
</evidence>
<accession>A0ABV0WB61</accession>
<dbReference type="InterPro" id="IPR013087">
    <property type="entry name" value="Znf_C2H2_type"/>
</dbReference>
<feature type="domain" description="C2H2-type" evidence="8">
    <location>
        <begin position="94"/>
        <end position="121"/>
    </location>
</feature>
<proteinExistence type="predicted"/>
<evidence type="ECO:0000259" key="8">
    <source>
        <dbReference type="PROSITE" id="PS50157"/>
    </source>
</evidence>